<dbReference type="Proteomes" id="UP000242875">
    <property type="component" value="Unassembled WGS sequence"/>
</dbReference>
<dbReference type="CDD" id="cd04491">
    <property type="entry name" value="SoSSB_OBF"/>
    <property type="match status" value="1"/>
</dbReference>
<comment type="caution">
    <text evidence="3">The sequence shown here is derived from an EMBL/GenBank/DDBJ whole genome shotgun (WGS) entry which is preliminary data.</text>
</comment>
<dbReference type="GO" id="GO:0010212">
    <property type="term" value="P:response to ionizing radiation"/>
    <property type="evidence" value="ECO:0007669"/>
    <property type="project" value="TreeGrafter"/>
</dbReference>
<dbReference type="GO" id="GO:0044818">
    <property type="term" value="P:mitotic G2/M transition checkpoint"/>
    <property type="evidence" value="ECO:0007669"/>
    <property type="project" value="TreeGrafter"/>
</dbReference>
<dbReference type="InterPro" id="IPR012340">
    <property type="entry name" value="NA-bd_OB-fold"/>
</dbReference>
<keyword evidence="1" id="KW-0238">DNA-binding</keyword>
<evidence type="ECO:0008006" key="5">
    <source>
        <dbReference type="Google" id="ProtNLM"/>
    </source>
</evidence>
<proteinExistence type="predicted"/>
<feature type="region of interest" description="Disordered" evidence="2">
    <location>
        <begin position="130"/>
        <end position="231"/>
    </location>
</feature>
<dbReference type="InterPro" id="IPR051231">
    <property type="entry name" value="SOSS-B"/>
</dbReference>
<gene>
    <name evidence="3" type="ORF">BZG36_01057</name>
</gene>
<keyword evidence="4" id="KW-1185">Reference proteome</keyword>
<dbReference type="GO" id="GO:0003677">
    <property type="term" value="F:DNA binding"/>
    <property type="evidence" value="ECO:0007669"/>
    <property type="project" value="UniProtKB-KW"/>
</dbReference>
<dbReference type="PANTHER" id="PTHR13356">
    <property type="entry name" value="OB FOLD NUCLEIC ACID BINDING PROTEIN-RELATED"/>
    <property type="match status" value="1"/>
</dbReference>
<organism evidence="3 4">
    <name type="scientific">Bifiguratus adelaidae</name>
    <dbReference type="NCBI Taxonomy" id="1938954"/>
    <lineage>
        <taxon>Eukaryota</taxon>
        <taxon>Fungi</taxon>
        <taxon>Fungi incertae sedis</taxon>
        <taxon>Mucoromycota</taxon>
        <taxon>Mucoromycotina</taxon>
        <taxon>Endogonomycetes</taxon>
        <taxon>Endogonales</taxon>
        <taxon>Endogonales incertae sedis</taxon>
        <taxon>Bifiguratus</taxon>
    </lineage>
</organism>
<dbReference type="PANTHER" id="PTHR13356:SF0">
    <property type="entry name" value="SOSS COMPLEX SUBUNIT B HOMOLOG"/>
    <property type="match status" value="1"/>
</dbReference>
<dbReference type="GO" id="GO:0070876">
    <property type="term" value="C:SOSS complex"/>
    <property type="evidence" value="ECO:0007669"/>
    <property type="project" value="TreeGrafter"/>
</dbReference>
<evidence type="ECO:0000256" key="1">
    <source>
        <dbReference type="ARBA" id="ARBA00023125"/>
    </source>
</evidence>
<feature type="compositionally biased region" description="Basic and acidic residues" evidence="2">
    <location>
        <begin position="192"/>
        <end position="202"/>
    </location>
</feature>
<sequence length="231" mass="25977">MSTRVADLQPMMRSLYCEVIILQKDPKPTITRNEDVIWTFLVADASGSVVLTLWGKTYADLKAGDILRIQNGEVRLRLGRIQLAVPKHGTAKRIGEDLLYFSDKPNVSEYEWEPDPRTGRLARKDILAQSKASSETNNPPHPSSSSNNDSQDTNASTVPPFRPAQHNKGRAKARHVDFDQPDRTATPNPPLDTKHALRDPRVRKAQKAQNVQSAQSRHVMKRQKIHYDDAA</sequence>
<evidence type="ECO:0000313" key="3">
    <source>
        <dbReference type="EMBL" id="OZJ06120.1"/>
    </source>
</evidence>
<feature type="compositionally biased region" description="Low complexity" evidence="2">
    <location>
        <begin position="133"/>
        <end position="157"/>
    </location>
</feature>
<dbReference type="GO" id="GO:0000724">
    <property type="term" value="P:double-strand break repair via homologous recombination"/>
    <property type="evidence" value="ECO:0007669"/>
    <property type="project" value="TreeGrafter"/>
</dbReference>
<evidence type="ECO:0000256" key="2">
    <source>
        <dbReference type="SAM" id="MobiDB-lite"/>
    </source>
</evidence>
<feature type="compositionally biased region" description="Polar residues" evidence="2">
    <location>
        <begin position="207"/>
        <end position="216"/>
    </location>
</feature>
<dbReference type="Gene3D" id="2.40.50.140">
    <property type="entry name" value="Nucleic acid-binding proteins"/>
    <property type="match status" value="1"/>
</dbReference>
<dbReference type="AlphaFoldDB" id="A0A261Y643"/>
<evidence type="ECO:0000313" key="4">
    <source>
        <dbReference type="Proteomes" id="UP000242875"/>
    </source>
</evidence>
<dbReference type="SUPFAM" id="SSF50249">
    <property type="entry name" value="Nucleic acid-binding proteins"/>
    <property type="match status" value="1"/>
</dbReference>
<dbReference type="OrthoDB" id="295715at2759"/>
<accession>A0A261Y643</accession>
<reference evidence="3 4" key="1">
    <citation type="journal article" date="2017" name="Mycologia">
        <title>Bifiguratus adelaidae, gen. et sp. nov., a new member of Mucoromycotina in endophytic and soil-dwelling habitats.</title>
        <authorList>
            <person name="Torres-Cruz T.J."/>
            <person name="Billingsley Tobias T.L."/>
            <person name="Almatruk M."/>
            <person name="Hesse C."/>
            <person name="Kuske C.R."/>
            <person name="Desiro A."/>
            <person name="Benucci G.M."/>
            <person name="Bonito G."/>
            <person name="Stajich J.E."/>
            <person name="Dunlap C."/>
            <person name="Arnold A.E."/>
            <person name="Porras-Alfaro A."/>
        </authorList>
    </citation>
    <scope>NUCLEOTIDE SEQUENCE [LARGE SCALE GENOMIC DNA]</scope>
    <source>
        <strain evidence="3 4">AZ0501</strain>
    </source>
</reference>
<dbReference type="EMBL" id="MVBO01000006">
    <property type="protein sequence ID" value="OZJ06120.1"/>
    <property type="molecule type" value="Genomic_DNA"/>
</dbReference>
<protein>
    <recommendedName>
        <fullName evidence="5">OB domain-containing protein</fullName>
    </recommendedName>
</protein>
<name>A0A261Y643_9FUNG</name>